<organism evidence="2 3">
    <name type="scientific">Nakamurella multipartita (strain ATCC 700099 / DSM 44233 / CIP 104796 / JCM 9543 / NBRC 105858 / Y-104)</name>
    <name type="common">Microsphaera multipartita</name>
    <dbReference type="NCBI Taxonomy" id="479431"/>
    <lineage>
        <taxon>Bacteria</taxon>
        <taxon>Bacillati</taxon>
        <taxon>Actinomycetota</taxon>
        <taxon>Actinomycetes</taxon>
        <taxon>Nakamurellales</taxon>
        <taxon>Nakamurellaceae</taxon>
        <taxon>Nakamurella</taxon>
    </lineage>
</organism>
<dbReference type="OrthoDB" id="1374948at2"/>
<gene>
    <name evidence="2" type="ordered locus">Namu_1954</name>
</gene>
<accession>C8XHD7</accession>
<sequence>MTIMLQADGIGDWLSDTSDDVLKRIAAGATVRYIHRITAEEFAQVEAASAAILRLEHSFQYKLLEANYVHLVESYELVTVMLQLGREFGNPDRTRLGETVMGALANWLSAMRMYLDHQELAIKRAGNAQHEADFAKATSAAFDQLLGYRFAYKLRNFVQHCGLPLASIELTASPVGSEFKQQATLVASRQSLLEERRVWGPVARDIDRLPESFDLQPLLAEAMVGIRQVEQVCFDGLLDHAVEGAPVILSKASRIVTSAGELPTAFRVVKNGDRSTHGNSDPTGGSGSSPRRAGQGKYQSGGNPNPRSEPSKPSADK</sequence>
<reference evidence="3" key="1">
    <citation type="submission" date="2009-09" db="EMBL/GenBank/DDBJ databases">
        <title>The complete genome of Nakamurella multipartita DSM 44233.</title>
        <authorList>
            <consortium name="US DOE Joint Genome Institute (JGI-PGF)"/>
            <person name="Lucas S."/>
            <person name="Copeland A."/>
            <person name="Lapidus A."/>
            <person name="Glavina del Rio T."/>
            <person name="Dalin E."/>
            <person name="Tice H."/>
            <person name="Bruce D."/>
            <person name="Goodwin L."/>
            <person name="Pitluck S."/>
            <person name="Kyrpides N."/>
            <person name="Mavromatis K."/>
            <person name="Ivanova N."/>
            <person name="Ovchinnikova G."/>
            <person name="Sims D."/>
            <person name="Meincke L."/>
            <person name="Brettin T."/>
            <person name="Detter J.C."/>
            <person name="Han C."/>
            <person name="Larimer F."/>
            <person name="Land M."/>
            <person name="Hauser L."/>
            <person name="Markowitz V."/>
            <person name="Cheng J.-F."/>
            <person name="Hugenholtz P."/>
            <person name="Woyke T."/>
            <person name="Wu D."/>
            <person name="Klenk H.-P."/>
            <person name="Eisen J.A."/>
        </authorList>
    </citation>
    <scope>NUCLEOTIDE SEQUENCE [LARGE SCALE GENOMIC DNA]</scope>
    <source>
        <strain evidence="3">ATCC 700099 / DSM 44233 / CIP 104796 / JCM 9543 / NBRC 105858 / Y-104</strain>
    </source>
</reference>
<evidence type="ECO:0000313" key="2">
    <source>
        <dbReference type="EMBL" id="ACV78343.1"/>
    </source>
</evidence>
<dbReference type="EMBL" id="CP001737">
    <property type="protein sequence ID" value="ACV78343.1"/>
    <property type="molecule type" value="Genomic_DNA"/>
</dbReference>
<dbReference type="RefSeq" id="WP_015747244.1">
    <property type="nucleotide sequence ID" value="NC_013235.1"/>
</dbReference>
<dbReference type="HOGENOM" id="CLU_876681_0_0_11"/>
<keyword evidence="3" id="KW-1185">Reference proteome</keyword>
<feature type="region of interest" description="Disordered" evidence="1">
    <location>
        <begin position="269"/>
        <end position="317"/>
    </location>
</feature>
<proteinExistence type="predicted"/>
<dbReference type="KEGG" id="nml:Namu_1954"/>
<dbReference type="AlphaFoldDB" id="C8XHD7"/>
<feature type="compositionally biased region" description="Polar residues" evidence="1">
    <location>
        <begin position="297"/>
        <end position="308"/>
    </location>
</feature>
<dbReference type="Proteomes" id="UP000002218">
    <property type="component" value="Chromosome"/>
</dbReference>
<evidence type="ECO:0000313" key="3">
    <source>
        <dbReference type="Proteomes" id="UP000002218"/>
    </source>
</evidence>
<protein>
    <submittedName>
        <fullName evidence="2">Uncharacterized protein</fullName>
    </submittedName>
</protein>
<dbReference type="InParanoid" id="C8XHD7"/>
<reference evidence="2 3" key="2">
    <citation type="journal article" date="2010" name="Stand. Genomic Sci.">
        <title>Complete genome sequence of Nakamurella multipartita type strain (Y-104).</title>
        <authorList>
            <person name="Tice H."/>
            <person name="Mayilraj S."/>
            <person name="Sims D."/>
            <person name="Lapidus A."/>
            <person name="Nolan M."/>
            <person name="Lucas S."/>
            <person name="Glavina Del Rio T."/>
            <person name="Copeland A."/>
            <person name="Cheng J.F."/>
            <person name="Meincke L."/>
            <person name="Bruce D."/>
            <person name="Goodwin L."/>
            <person name="Pitluck S."/>
            <person name="Ivanova N."/>
            <person name="Mavromatis K."/>
            <person name="Ovchinnikova G."/>
            <person name="Pati A."/>
            <person name="Chen A."/>
            <person name="Palaniappan K."/>
            <person name="Land M."/>
            <person name="Hauser L."/>
            <person name="Chang Y.J."/>
            <person name="Jeffries C.D."/>
            <person name="Detter J.C."/>
            <person name="Brettin T."/>
            <person name="Rohde M."/>
            <person name="Goker M."/>
            <person name="Bristow J."/>
            <person name="Eisen J.A."/>
            <person name="Markowitz V."/>
            <person name="Hugenholtz P."/>
            <person name="Kyrpides N.C."/>
            <person name="Klenk H.P."/>
            <person name="Chen F."/>
        </authorList>
    </citation>
    <scope>NUCLEOTIDE SEQUENCE [LARGE SCALE GENOMIC DNA]</scope>
    <source>
        <strain evidence="3">ATCC 700099 / DSM 44233 / CIP 104796 / JCM 9543 / NBRC 105858 / Y-104</strain>
    </source>
</reference>
<dbReference type="STRING" id="479431.Namu_1954"/>
<name>C8XHD7_NAKMY</name>
<evidence type="ECO:0000256" key="1">
    <source>
        <dbReference type="SAM" id="MobiDB-lite"/>
    </source>
</evidence>